<dbReference type="AlphaFoldDB" id="A0A915IIB5"/>
<sequence>MATKRKNLYREEYSKDFDGIKKSRKGDTFAFCSYCSSDIDIGSTGALAISRHCSTKLHEENSKSKKSTAEIGQFFVTKNTPVSKKTSAAEAVLSYHTAVHSLSF</sequence>
<accession>A0A915IIB5</accession>
<organism evidence="1 2">
    <name type="scientific">Romanomermis culicivorax</name>
    <name type="common">Nematode worm</name>
    <dbReference type="NCBI Taxonomy" id="13658"/>
    <lineage>
        <taxon>Eukaryota</taxon>
        <taxon>Metazoa</taxon>
        <taxon>Ecdysozoa</taxon>
        <taxon>Nematoda</taxon>
        <taxon>Enoplea</taxon>
        <taxon>Dorylaimia</taxon>
        <taxon>Mermithida</taxon>
        <taxon>Mermithoidea</taxon>
        <taxon>Mermithidae</taxon>
        <taxon>Romanomermis</taxon>
    </lineage>
</organism>
<dbReference type="WBParaSite" id="nRc.2.0.1.t13815-RA">
    <property type="protein sequence ID" value="nRc.2.0.1.t13815-RA"/>
    <property type="gene ID" value="nRc.2.0.1.g13815"/>
</dbReference>
<proteinExistence type="predicted"/>
<evidence type="ECO:0000313" key="2">
    <source>
        <dbReference type="WBParaSite" id="nRc.2.0.1.t13815-RA"/>
    </source>
</evidence>
<dbReference type="Proteomes" id="UP000887565">
    <property type="component" value="Unplaced"/>
</dbReference>
<evidence type="ECO:0000313" key="1">
    <source>
        <dbReference type="Proteomes" id="UP000887565"/>
    </source>
</evidence>
<reference evidence="2" key="1">
    <citation type="submission" date="2022-11" db="UniProtKB">
        <authorList>
            <consortium name="WormBaseParasite"/>
        </authorList>
    </citation>
    <scope>IDENTIFICATION</scope>
</reference>
<protein>
    <submittedName>
        <fullName evidence="2">BED-type domain-containing protein</fullName>
    </submittedName>
</protein>
<name>A0A915IIB5_ROMCU</name>
<keyword evidence="1" id="KW-1185">Reference proteome</keyword>